<evidence type="ECO:0000313" key="2">
    <source>
        <dbReference type="Proteomes" id="UP000267268"/>
    </source>
</evidence>
<dbReference type="AlphaFoldDB" id="A0A3Q9FUC5"/>
<evidence type="ECO:0008006" key="3">
    <source>
        <dbReference type="Google" id="ProtNLM"/>
    </source>
</evidence>
<dbReference type="KEGG" id="fll:EI427_21265"/>
<proteinExistence type="predicted"/>
<gene>
    <name evidence="1" type="ORF">EI427_21265</name>
</gene>
<dbReference type="RefSeq" id="WP_126618785.1">
    <property type="nucleotide sequence ID" value="NZ_CP034563.1"/>
</dbReference>
<reference evidence="1 2" key="1">
    <citation type="submission" date="2018-12" db="EMBL/GenBank/DDBJ databases">
        <title>Flammeovirga pectinis sp. nov., isolated from the gut of the Korean scallop, Patinopecten yessoensis.</title>
        <authorList>
            <person name="Bae J.-W."/>
            <person name="Jeong Y.-S."/>
            <person name="Kang W."/>
        </authorList>
    </citation>
    <scope>NUCLEOTIDE SEQUENCE [LARGE SCALE GENOMIC DNA]</scope>
    <source>
        <strain evidence="1 2">L12M1</strain>
    </source>
</reference>
<name>A0A3Q9FUC5_9BACT</name>
<organism evidence="1 2">
    <name type="scientific">Flammeovirga pectinis</name>
    <dbReference type="NCBI Taxonomy" id="2494373"/>
    <lineage>
        <taxon>Bacteria</taxon>
        <taxon>Pseudomonadati</taxon>
        <taxon>Bacteroidota</taxon>
        <taxon>Cytophagia</taxon>
        <taxon>Cytophagales</taxon>
        <taxon>Flammeovirgaceae</taxon>
        <taxon>Flammeovirga</taxon>
    </lineage>
</organism>
<dbReference type="EMBL" id="CP034563">
    <property type="protein sequence ID" value="AZQ64757.1"/>
    <property type="molecule type" value="Genomic_DNA"/>
</dbReference>
<protein>
    <recommendedName>
        <fullName evidence="3">Bacteriocin</fullName>
    </recommendedName>
</protein>
<sequence length="62" mass="6032">MENLNLNEMVIIEGGCSSTTNKVIATAGLVAGVAAFAGPVGALIAGPTAIGMGIASVYCAYS</sequence>
<keyword evidence="2" id="KW-1185">Reference proteome</keyword>
<dbReference type="Proteomes" id="UP000267268">
    <property type="component" value="Chromosome 2"/>
</dbReference>
<accession>A0A3Q9FUC5</accession>
<evidence type="ECO:0000313" key="1">
    <source>
        <dbReference type="EMBL" id="AZQ64757.1"/>
    </source>
</evidence>